<sequence length="399" mass="45937">MESSQFPIPKEFQNAVHFVEAKDQRTYEDILNSLTNFTPVKSEKNIWTFWHSGARSMPSWCQRNIINWVRLCGPSWTLRVVDNVPGSQNNALKWFSAEALPETFVKGTMDGPYTGPHSADFLRGVALYEYGGVWMDVGIILIRDLDRICWRQLEDPTSPFEISVPWMFGTHMANHFVASRRKDPFIKRWHDLFIHLWKDQKNCDHLIENPLVQFGKAVKFEDSQARGFHWDFAQTPTMVMGYISQVLSWDRLCMLEDPTDGFNGREYYAEKVLLFDSLTEDWSAEATLGFAGKDLFNALATKLDADPTSANYQMAYKATWRMLTQASMQKITHGKNLTKTEALGVLWDKKENEGKDIELGTFGSLLRYGSVHFEQTREQIDYVKAEKPEFVIAKGLLEA</sequence>
<dbReference type="Proteomes" id="UP000070700">
    <property type="component" value="Unassembled WGS sequence"/>
</dbReference>
<organism evidence="1 2">
    <name type="scientific">Mollisia scopiformis</name>
    <name type="common">Conifer needle endophyte fungus</name>
    <name type="synonym">Phialocephala scopiformis</name>
    <dbReference type="NCBI Taxonomy" id="149040"/>
    <lineage>
        <taxon>Eukaryota</taxon>
        <taxon>Fungi</taxon>
        <taxon>Dikarya</taxon>
        <taxon>Ascomycota</taxon>
        <taxon>Pezizomycotina</taxon>
        <taxon>Leotiomycetes</taxon>
        <taxon>Helotiales</taxon>
        <taxon>Mollisiaceae</taxon>
        <taxon>Mollisia</taxon>
    </lineage>
</organism>
<dbReference type="EMBL" id="KQ947440">
    <property type="protein sequence ID" value="KUJ07415.1"/>
    <property type="molecule type" value="Genomic_DNA"/>
</dbReference>
<reference evidence="1 2" key="1">
    <citation type="submission" date="2015-10" db="EMBL/GenBank/DDBJ databases">
        <title>Full genome of DAOMC 229536 Phialocephala scopiformis, a fungal endophyte of spruce producing the potent anti-insectan compound rugulosin.</title>
        <authorList>
            <consortium name="DOE Joint Genome Institute"/>
            <person name="Walker A.K."/>
            <person name="Frasz S.L."/>
            <person name="Seifert K.A."/>
            <person name="Miller J.D."/>
            <person name="Mondo S.J."/>
            <person name="Labutti K."/>
            <person name="Lipzen A."/>
            <person name="Dockter R."/>
            <person name="Kennedy M."/>
            <person name="Grigoriev I.V."/>
            <person name="Spatafora J.W."/>
        </authorList>
    </citation>
    <scope>NUCLEOTIDE SEQUENCE [LARGE SCALE GENOMIC DNA]</scope>
    <source>
        <strain evidence="1 2">CBS 120377</strain>
    </source>
</reference>
<dbReference type="GO" id="GO:0016757">
    <property type="term" value="F:glycosyltransferase activity"/>
    <property type="evidence" value="ECO:0007669"/>
    <property type="project" value="InterPro"/>
</dbReference>
<gene>
    <name evidence="1" type="ORF">LY89DRAFT_691863</name>
</gene>
<dbReference type="RefSeq" id="XP_018061770.1">
    <property type="nucleotide sequence ID" value="XM_018216423.1"/>
</dbReference>
<dbReference type="SUPFAM" id="SSF53448">
    <property type="entry name" value="Nucleotide-diphospho-sugar transferases"/>
    <property type="match status" value="1"/>
</dbReference>
<dbReference type="InterPro" id="IPR029044">
    <property type="entry name" value="Nucleotide-diphossugar_trans"/>
</dbReference>
<evidence type="ECO:0000313" key="1">
    <source>
        <dbReference type="EMBL" id="KUJ07415.1"/>
    </source>
</evidence>
<dbReference type="GeneID" id="28826149"/>
<dbReference type="AlphaFoldDB" id="A0A132B4T2"/>
<dbReference type="OrthoDB" id="409543at2759"/>
<proteinExistence type="predicted"/>
<dbReference type="KEGG" id="psco:LY89DRAFT_691863"/>
<protein>
    <recommendedName>
        <fullName evidence="3">Capsule polysaccharide biosynthesis protein</fullName>
    </recommendedName>
</protein>
<keyword evidence="2" id="KW-1185">Reference proteome</keyword>
<dbReference type="InterPro" id="IPR008441">
    <property type="entry name" value="AfumC-like_glycosyl_Trfase"/>
</dbReference>
<dbReference type="Pfam" id="PF05704">
    <property type="entry name" value="Caps_synth"/>
    <property type="match status" value="1"/>
</dbReference>
<evidence type="ECO:0008006" key="3">
    <source>
        <dbReference type="Google" id="ProtNLM"/>
    </source>
</evidence>
<accession>A0A132B4T2</accession>
<name>A0A132B4T2_MOLSC</name>
<evidence type="ECO:0000313" key="2">
    <source>
        <dbReference type="Proteomes" id="UP000070700"/>
    </source>
</evidence>
<dbReference type="Gene3D" id="3.90.550.20">
    <property type="match status" value="1"/>
</dbReference>
<dbReference type="InParanoid" id="A0A132B4T2"/>